<protein>
    <submittedName>
        <fullName evidence="1">Uncharacterized protein</fullName>
    </submittedName>
</protein>
<evidence type="ECO:0000313" key="1">
    <source>
        <dbReference type="EMBL" id="OTF83607.1"/>
    </source>
</evidence>
<dbReference type="GO" id="GO:0000281">
    <property type="term" value="P:mitotic cytokinesis"/>
    <property type="evidence" value="ECO:0007669"/>
    <property type="project" value="InterPro"/>
</dbReference>
<dbReference type="GO" id="GO:0005813">
    <property type="term" value="C:centrosome"/>
    <property type="evidence" value="ECO:0007669"/>
    <property type="project" value="TreeGrafter"/>
</dbReference>
<dbReference type="GO" id="GO:0005765">
    <property type="term" value="C:lysosomal membrane"/>
    <property type="evidence" value="ECO:0007669"/>
    <property type="project" value="TreeGrafter"/>
</dbReference>
<reference evidence="1 2" key="1">
    <citation type="submission" date="2017-03" db="EMBL/GenBank/DDBJ databases">
        <title>Genome Survey of Euroglyphus maynei.</title>
        <authorList>
            <person name="Arlian L.G."/>
            <person name="Morgan M.S."/>
            <person name="Rider S.D."/>
        </authorList>
    </citation>
    <scope>NUCLEOTIDE SEQUENCE [LARGE SCALE GENOMIC DNA]</scope>
    <source>
        <strain evidence="1">Arlian Lab</strain>
        <tissue evidence="1">Whole body</tissue>
    </source>
</reference>
<comment type="caution">
    <text evidence="1">The sequence shown here is derived from an EMBL/GenBank/DDBJ whole genome shotgun (WGS) entry which is preliminary data.</text>
</comment>
<sequence>MDRLILETQSFRAISVDKTLTQLQQQIELASKIGNFTFINEIAIENFIKNVCIINKESTFLLFDKQYRNHINSLLSYLVYLFETNSDANKQWLIHLMVRKFFDSQSNIDDVISSANLKQKVRLLADENYVNLSMICPLKLPVLHPCATDFYRRLKISNNNNESLAEDGEYIQSLCVKLRNSLYQDPITTSIVIEILANIYDEHSKSQSNIFEKIYSQALIHTLKNQNRQLMIKILLRCPDSVYDNDDNLIKQVMDCLKTSTANKLLNQSESDLMSLYSYGLFAHSERFIRFIADISHQQRQYSNIHTDETFFNLKQSFLMAVEDREHFLRKFIDYHYDNPKQNDENSTLLSLKSRIILTILSLYHIINNYEDIHRMQDQIVHIESTLCSLFNRLNHHHNEQFRYNNSNNHDEYLIRIVNKLDFVFKFADWCSSNNNNNSHNERSKFRLEIIAGLMTGTSPLKILSNFNFFQLINEKSIDYCGLSNDYITCDYICELINNFDHNIAVILKGFIIIRLVIFCIFFTNDRNPFNEKFSDITNRLQYLLQDIDRIEFRMEIMENLFSLLFLTKNDFKNNNDGHHYFKSDDEDYLDETISSTKQTTSNSSQRIRHKSMIINRSINNFSTANFICPNWLIPKLLEVLEAMLYKTNSDLFNCNNSSERSTTNNNNHIDEQLRKNLKGRISRLLEYVSDARFRYDVIRPAFFRQTTMVDQSQQPEQRIDDLNRHYSISTSSDTDYKQHSNQDTSLISCMLASYTQLLCYTLAENRLDSSRQIAKLFANDLQNSKPYKELQLLLNRS</sequence>
<dbReference type="GO" id="GO:0032465">
    <property type="term" value="P:regulation of cytokinesis"/>
    <property type="evidence" value="ECO:0007669"/>
    <property type="project" value="TreeGrafter"/>
</dbReference>
<dbReference type="GO" id="GO:0030496">
    <property type="term" value="C:midbody"/>
    <property type="evidence" value="ECO:0007669"/>
    <property type="project" value="TreeGrafter"/>
</dbReference>
<dbReference type="PANTHER" id="PTHR46591:SF1">
    <property type="entry name" value="ZINC FINGER FYVE DOMAIN-CONTAINING PROTEIN 26"/>
    <property type="match status" value="1"/>
</dbReference>
<dbReference type="AlphaFoldDB" id="A0A1Y3BU57"/>
<dbReference type="InterPro" id="IPR028730">
    <property type="entry name" value="ZFYVE26"/>
</dbReference>
<dbReference type="Proteomes" id="UP000194236">
    <property type="component" value="Unassembled WGS sequence"/>
</dbReference>
<organism evidence="1 2">
    <name type="scientific">Euroglyphus maynei</name>
    <name type="common">Mayne's house dust mite</name>
    <dbReference type="NCBI Taxonomy" id="6958"/>
    <lineage>
        <taxon>Eukaryota</taxon>
        <taxon>Metazoa</taxon>
        <taxon>Ecdysozoa</taxon>
        <taxon>Arthropoda</taxon>
        <taxon>Chelicerata</taxon>
        <taxon>Arachnida</taxon>
        <taxon>Acari</taxon>
        <taxon>Acariformes</taxon>
        <taxon>Sarcoptiformes</taxon>
        <taxon>Astigmata</taxon>
        <taxon>Psoroptidia</taxon>
        <taxon>Analgoidea</taxon>
        <taxon>Pyroglyphidae</taxon>
        <taxon>Pyroglyphinae</taxon>
        <taxon>Euroglyphus</taxon>
    </lineage>
</organism>
<evidence type="ECO:0000313" key="2">
    <source>
        <dbReference type="Proteomes" id="UP000194236"/>
    </source>
</evidence>
<dbReference type="PANTHER" id="PTHR46591">
    <property type="entry name" value="ZINC FINGER FYVE DOMAIN-CONTAINING PROTEIN 26"/>
    <property type="match status" value="1"/>
</dbReference>
<gene>
    <name evidence="1" type="ORF">BLA29_001741</name>
</gene>
<dbReference type="EMBL" id="MUJZ01002945">
    <property type="protein sequence ID" value="OTF83607.1"/>
    <property type="molecule type" value="Genomic_DNA"/>
</dbReference>
<dbReference type="GO" id="GO:0032266">
    <property type="term" value="F:phosphatidylinositol-3-phosphate binding"/>
    <property type="evidence" value="ECO:0007669"/>
    <property type="project" value="InterPro"/>
</dbReference>
<proteinExistence type="predicted"/>
<keyword evidence="2" id="KW-1185">Reference proteome</keyword>
<name>A0A1Y3BU57_EURMA</name>
<dbReference type="GO" id="GO:0000724">
    <property type="term" value="P:double-strand break repair via homologous recombination"/>
    <property type="evidence" value="ECO:0007669"/>
    <property type="project" value="InterPro"/>
</dbReference>
<accession>A0A1Y3BU57</accession>
<dbReference type="OrthoDB" id="6514509at2759"/>